<feature type="chain" id="PRO_5044769761" evidence="3">
    <location>
        <begin position="18"/>
        <end position="172"/>
    </location>
</feature>
<proteinExistence type="predicted"/>
<keyword evidence="2" id="KW-0472">Membrane</keyword>
<keyword evidence="2" id="KW-1133">Transmembrane helix</keyword>
<feature type="transmembrane region" description="Helical" evidence="2">
    <location>
        <begin position="62"/>
        <end position="85"/>
    </location>
</feature>
<organism evidence="4 5">
    <name type="scientific">Sinanodonta woodiana</name>
    <name type="common">Chinese pond mussel</name>
    <name type="synonym">Anodonta woodiana</name>
    <dbReference type="NCBI Taxonomy" id="1069815"/>
    <lineage>
        <taxon>Eukaryota</taxon>
        <taxon>Metazoa</taxon>
        <taxon>Spiralia</taxon>
        <taxon>Lophotrochozoa</taxon>
        <taxon>Mollusca</taxon>
        <taxon>Bivalvia</taxon>
        <taxon>Autobranchia</taxon>
        <taxon>Heteroconchia</taxon>
        <taxon>Palaeoheterodonta</taxon>
        <taxon>Unionida</taxon>
        <taxon>Unionoidea</taxon>
        <taxon>Unionidae</taxon>
        <taxon>Unioninae</taxon>
        <taxon>Sinanodonta</taxon>
    </lineage>
</organism>
<gene>
    <name evidence="4" type="ORF">ACJMK2_016557</name>
</gene>
<evidence type="ECO:0000256" key="3">
    <source>
        <dbReference type="SAM" id="SignalP"/>
    </source>
</evidence>
<dbReference type="Proteomes" id="UP001634394">
    <property type="component" value="Unassembled WGS sequence"/>
</dbReference>
<dbReference type="EMBL" id="JBJQND010000015">
    <property type="protein sequence ID" value="KAL3852952.1"/>
    <property type="molecule type" value="Genomic_DNA"/>
</dbReference>
<reference evidence="4 5" key="1">
    <citation type="submission" date="2024-11" db="EMBL/GenBank/DDBJ databases">
        <title>Chromosome-level genome assembly of the freshwater bivalve Anodonta woodiana.</title>
        <authorList>
            <person name="Chen X."/>
        </authorList>
    </citation>
    <scope>NUCLEOTIDE SEQUENCE [LARGE SCALE GENOMIC DNA]</scope>
    <source>
        <strain evidence="4">MN2024</strain>
        <tissue evidence="4">Gills</tissue>
    </source>
</reference>
<keyword evidence="5" id="KW-1185">Reference proteome</keyword>
<comment type="caution">
    <text evidence="4">The sequence shown here is derived from an EMBL/GenBank/DDBJ whole genome shotgun (WGS) entry which is preliminary data.</text>
</comment>
<evidence type="ECO:0000313" key="4">
    <source>
        <dbReference type="EMBL" id="KAL3852952.1"/>
    </source>
</evidence>
<accession>A0ABD3UXH8</accession>
<protein>
    <submittedName>
        <fullName evidence="4">Uncharacterized protein</fullName>
    </submittedName>
</protein>
<name>A0ABD3UXH8_SINWO</name>
<feature type="region of interest" description="Disordered" evidence="1">
    <location>
        <begin position="151"/>
        <end position="172"/>
    </location>
</feature>
<evidence type="ECO:0000313" key="5">
    <source>
        <dbReference type="Proteomes" id="UP001634394"/>
    </source>
</evidence>
<keyword evidence="2" id="KW-0812">Transmembrane</keyword>
<feature type="signal peptide" evidence="3">
    <location>
        <begin position="1"/>
        <end position="17"/>
    </location>
</feature>
<sequence length="172" mass="18487">MAQIEVYLLMFVTICVGHVKSNTTCFDNGYKATFYCQYDCCGSYGYQHCCSDDSQGQTIGNMVGIILGNIVGFGIIIGIIACCCYHCRHSGTSGQVLQPHTNLAFLITTTNGTTVPMTQSTPIMYAPSYPTFPQMTGGQLTGNTAMNPYGAPQYTSNPSASPPPDYNIVANK</sequence>
<keyword evidence="3" id="KW-0732">Signal</keyword>
<evidence type="ECO:0000256" key="2">
    <source>
        <dbReference type="SAM" id="Phobius"/>
    </source>
</evidence>
<evidence type="ECO:0000256" key="1">
    <source>
        <dbReference type="SAM" id="MobiDB-lite"/>
    </source>
</evidence>
<dbReference type="AlphaFoldDB" id="A0ABD3UXH8"/>